<dbReference type="EMBL" id="NBVN01000004">
    <property type="protein sequence ID" value="PUA32463.1"/>
    <property type="molecule type" value="Genomic_DNA"/>
</dbReference>
<comment type="caution">
    <text evidence="2">The sequence shown here is derived from an EMBL/GenBank/DDBJ whole genome shotgun (WGS) entry which is preliminary data.</text>
</comment>
<dbReference type="InterPro" id="IPR046450">
    <property type="entry name" value="PA_dom_sf"/>
</dbReference>
<organism evidence="2 3">
    <name type="scientific">Zestosphaera tikiterensis</name>
    <dbReference type="NCBI Taxonomy" id="1973259"/>
    <lineage>
        <taxon>Archaea</taxon>
        <taxon>Thermoproteota</taxon>
        <taxon>Thermoprotei</taxon>
        <taxon>Desulfurococcales</taxon>
        <taxon>Desulfurococcaceae</taxon>
        <taxon>Zestosphaera</taxon>
    </lineage>
</organism>
<dbReference type="Proteomes" id="UP000244093">
    <property type="component" value="Unassembled WGS sequence"/>
</dbReference>
<dbReference type="Pfam" id="PF04389">
    <property type="entry name" value="Peptidase_M28"/>
    <property type="match status" value="1"/>
</dbReference>
<name>A0A2R7Y4Q6_9CREN</name>
<dbReference type="SUPFAM" id="SSF52025">
    <property type="entry name" value="PA domain"/>
    <property type="match status" value="1"/>
</dbReference>
<reference evidence="2 3" key="1">
    <citation type="journal article" date="2018" name="Syst. Appl. Microbiol.">
        <title>A new symbiotic nanoarchaeote (Candidatus Nanoclepta minutus) and its host (Zestosphaera tikiterensis gen. nov., sp. nov.) from a New Zealand hot spring.</title>
        <authorList>
            <person name="St John E."/>
            <person name="Liu Y."/>
            <person name="Podar M."/>
            <person name="Stott M.B."/>
            <person name="Meneghin J."/>
            <person name="Chen Z."/>
            <person name="Lagutin K."/>
            <person name="Mitchell K."/>
            <person name="Reysenbach A.L."/>
        </authorList>
    </citation>
    <scope>NUCLEOTIDE SEQUENCE [LARGE SCALE GENOMIC DNA]</scope>
    <source>
        <strain evidence="2">NZ3</strain>
    </source>
</reference>
<dbReference type="SUPFAM" id="SSF53187">
    <property type="entry name" value="Zn-dependent exopeptidases"/>
    <property type="match status" value="1"/>
</dbReference>
<proteinExistence type="predicted"/>
<dbReference type="Gene3D" id="3.50.30.30">
    <property type="match status" value="1"/>
</dbReference>
<protein>
    <recommendedName>
        <fullName evidence="1">Peptidase M28 domain-containing protein</fullName>
    </recommendedName>
</protein>
<sequence>MSLTSLLNEVKAALNPSDLVKEAVNISAYHRIQGTKYLVEASNYIRDKVEDSGLNVEVFNFSYTQPHNWLTSLIGWEIEDGEVRVVEPFKKVLSSFRREGTAVVAHSPPGEFEGTVTYVGDGTRVPDDVDVALTYNRSFETYLNLVDKGAKAVLIFRRDAPKNAVPYVGLFPSPEDLSKLKAPALSISRGDAERLINALDNGVKVKVKGFVKSSFTEPYPLRVVTASVGEDNVNEVHLIAHYCHPRHTVNDNVSGASTLLILSEVLGRAVKNLKPRLRNVMRFIWVPEHYGSLPLIKALAERQVKVIGAINLDMIGEKQSLTKSTLYFIRSPIALLSSFEAHTYAIFYEVLLRYSDTWFFSSSKEGIKFSIRSYEAGSDHDSYIVYGIPAVSLINWPDKFYHTSLDTIDKFSPKLALRVGYAALKASLTFNQRSEYVKAAFLNYRKLINGLDVIKVLRVKDLRELRSKAYESPLRSEDVEVSEVRIKATDKGIPSFRKILRSVSDENLKHSLIKLSNKAWTSTAANLIILYTQNPLSMSKLRNYLSAELGIVLDIDELKLILEGLHAIKAVELGG</sequence>
<feature type="domain" description="Peptidase M28" evidence="1">
    <location>
        <begin position="227"/>
        <end position="425"/>
    </location>
</feature>
<dbReference type="Gene3D" id="3.40.630.10">
    <property type="entry name" value="Zn peptidases"/>
    <property type="match status" value="1"/>
</dbReference>
<dbReference type="AlphaFoldDB" id="A0A2R7Y4Q6"/>
<evidence type="ECO:0000259" key="1">
    <source>
        <dbReference type="Pfam" id="PF04389"/>
    </source>
</evidence>
<evidence type="ECO:0000313" key="3">
    <source>
        <dbReference type="Proteomes" id="UP000244093"/>
    </source>
</evidence>
<accession>A0A2R7Y4Q6</accession>
<evidence type="ECO:0000313" key="2">
    <source>
        <dbReference type="EMBL" id="PUA32463.1"/>
    </source>
</evidence>
<gene>
    <name evidence="2" type="ORF">B7O98_07365</name>
</gene>
<dbReference type="InterPro" id="IPR007484">
    <property type="entry name" value="Peptidase_M28"/>
</dbReference>